<reference evidence="3 4" key="1">
    <citation type="submission" date="2019-12" db="EMBL/GenBank/DDBJ databases">
        <title>Complete genome sequence of Mycolicibacterium xenopi str. JCM15661T.</title>
        <authorList>
            <person name="Yoshida M."/>
            <person name="Fukano H."/>
            <person name="Asakura T."/>
            <person name="Hoshino Y."/>
        </authorList>
    </citation>
    <scope>NUCLEOTIDE SEQUENCE [LARGE SCALE GENOMIC DNA]</scope>
    <source>
        <strain evidence="3 4">JCM 15661T</strain>
    </source>
</reference>
<gene>
    <name evidence="3" type="ORF">MYXE_37620</name>
</gene>
<dbReference type="GO" id="GO:0003676">
    <property type="term" value="F:nucleic acid binding"/>
    <property type="evidence" value="ECO:0007669"/>
    <property type="project" value="InterPro"/>
</dbReference>
<dbReference type="EMBL" id="AP022314">
    <property type="protein sequence ID" value="BBU23972.1"/>
    <property type="molecule type" value="Genomic_DNA"/>
</dbReference>
<organism evidence="3 4">
    <name type="scientific">Mycobacterium xenopi</name>
    <dbReference type="NCBI Taxonomy" id="1789"/>
    <lineage>
        <taxon>Bacteria</taxon>
        <taxon>Bacillati</taxon>
        <taxon>Actinomycetota</taxon>
        <taxon>Actinomycetes</taxon>
        <taxon>Mycobacteriales</taxon>
        <taxon>Mycobacteriaceae</taxon>
        <taxon>Mycobacterium</taxon>
    </lineage>
</organism>
<dbReference type="InterPro" id="IPR048020">
    <property type="entry name" value="Transpos_IS3"/>
</dbReference>
<dbReference type="Pfam" id="PF13276">
    <property type="entry name" value="HTH_21"/>
    <property type="match status" value="1"/>
</dbReference>
<dbReference type="GO" id="GO:0015074">
    <property type="term" value="P:DNA integration"/>
    <property type="evidence" value="ECO:0007669"/>
    <property type="project" value="InterPro"/>
</dbReference>
<evidence type="ECO:0000256" key="1">
    <source>
        <dbReference type="ARBA" id="ARBA00002286"/>
    </source>
</evidence>
<dbReference type="Proteomes" id="UP000464624">
    <property type="component" value="Chromosome"/>
</dbReference>
<dbReference type="InterPro" id="IPR036397">
    <property type="entry name" value="RNaseH_sf"/>
</dbReference>
<sequence length="297" mass="33266">MSVARFIADQRTLHRVPHTVCCAILGVSVSWFYKWLDRQPTERQCRRAALDTRVGELFERSKRTYGSPRIHADLREEGWRVSVNTVADSMRRQGLAARKPKRPRGLTKQDKTAPTFADLLWRDFTASALNRKWCGDITEIPTDEGKLYLASVLDLCGRRLLSCPMSDHPDAELAGDAIKMAVAVRGGKNVIDGVIFHTDRGSTYTAGSFTALCRRLGIRQSMGRVGSCFDNAASEAFFSTLQHEVLSRHHFATKAQARAVITAWCHDFYNTQRRHSSAGLLPPIEYEKIAANQSQAA</sequence>
<evidence type="ECO:0000313" key="4">
    <source>
        <dbReference type="Proteomes" id="UP000464624"/>
    </source>
</evidence>
<dbReference type="KEGG" id="mxe:MYXE_37620"/>
<dbReference type="Pfam" id="PF13333">
    <property type="entry name" value="rve_2"/>
    <property type="match status" value="1"/>
</dbReference>
<dbReference type="InterPro" id="IPR012337">
    <property type="entry name" value="RNaseH-like_sf"/>
</dbReference>
<name>A0AAD1H420_MYCXE</name>
<dbReference type="PROSITE" id="PS50994">
    <property type="entry name" value="INTEGRASE"/>
    <property type="match status" value="1"/>
</dbReference>
<comment type="function">
    <text evidence="1">Involved in the transposition of the insertion sequence.</text>
</comment>
<dbReference type="InterPro" id="IPR001584">
    <property type="entry name" value="Integrase_cat-core"/>
</dbReference>
<dbReference type="Gene3D" id="3.30.420.10">
    <property type="entry name" value="Ribonuclease H-like superfamily/Ribonuclease H"/>
    <property type="match status" value="1"/>
</dbReference>
<accession>A0AAD1H420</accession>
<dbReference type="InterPro" id="IPR050900">
    <property type="entry name" value="Transposase_IS3/IS150/IS904"/>
</dbReference>
<dbReference type="SUPFAM" id="SSF53098">
    <property type="entry name" value="Ribonuclease H-like"/>
    <property type="match status" value="1"/>
</dbReference>
<dbReference type="NCBIfam" id="NF033516">
    <property type="entry name" value="transpos_IS3"/>
    <property type="match status" value="1"/>
</dbReference>
<feature type="domain" description="Integrase catalytic" evidence="2">
    <location>
        <begin position="110"/>
        <end position="290"/>
    </location>
</feature>
<dbReference type="Pfam" id="PF00665">
    <property type="entry name" value="rve"/>
    <property type="match status" value="1"/>
</dbReference>
<dbReference type="PANTHER" id="PTHR46889">
    <property type="entry name" value="TRANSPOSASE INSF FOR INSERTION SEQUENCE IS3B-RELATED"/>
    <property type="match status" value="1"/>
</dbReference>
<evidence type="ECO:0000259" key="2">
    <source>
        <dbReference type="PROSITE" id="PS50994"/>
    </source>
</evidence>
<dbReference type="InterPro" id="IPR025948">
    <property type="entry name" value="HTH-like_dom"/>
</dbReference>
<dbReference type="PANTHER" id="PTHR46889:SF4">
    <property type="entry name" value="TRANSPOSASE INSO FOR INSERTION SEQUENCE ELEMENT IS911B-RELATED"/>
    <property type="match status" value="1"/>
</dbReference>
<evidence type="ECO:0000313" key="3">
    <source>
        <dbReference type="EMBL" id="BBU23972.1"/>
    </source>
</evidence>
<dbReference type="AlphaFoldDB" id="A0AAD1H420"/>
<proteinExistence type="predicted"/>
<dbReference type="RefSeq" id="WP_085196336.1">
    <property type="nucleotide sequence ID" value="NZ_AP022314.1"/>
</dbReference>
<protein>
    <submittedName>
        <fullName evidence="3">Transposase</fullName>
    </submittedName>
</protein>